<feature type="domain" description="ANTAR" evidence="5">
    <location>
        <begin position="160"/>
        <end position="221"/>
    </location>
</feature>
<keyword evidence="3" id="KW-0805">Transcription regulation</keyword>
<dbReference type="Gene3D" id="1.10.10.10">
    <property type="entry name" value="Winged helix-like DNA-binding domain superfamily/Winged helix DNA-binding domain"/>
    <property type="match status" value="1"/>
</dbReference>
<comment type="caution">
    <text evidence="6">The sequence shown here is derived from an EMBL/GenBank/DDBJ whole genome shotgun (WGS) entry which is preliminary data.</text>
</comment>
<evidence type="ECO:0000256" key="2">
    <source>
        <dbReference type="ARBA" id="ARBA00022777"/>
    </source>
</evidence>
<dbReference type="InterPro" id="IPR005561">
    <property type="entry name" value="ANTAR"/>
</dbReference>
<keyword evidence="1" id="KW-0808">Transferase</keyword>
<evidence type="ECO:0000256" key="3">
    <source>
        <dbReference type="ARBA" id="ARBA00023015"/>
    </source>
</evidence>
<dbReference type="Pfam" id="PF13185">
    <property type="entry name" value="GAF_2"/>
    <property type="match status" value="1"/>
</dbReference>
<dbReference type="PROSITE" id="PS50921">
    <property type="entry name" value="ANTAR"/>
    <property type="match status" value="1"/>
</dbReference>
<dbReference type="Proteomes" id="UP001501116">
    <property type="component" value="Unassembled WGS sequence"/>
</dbReference>
<keyword evidence="2" id="KW-0418">Kinase</keyword>
<protein>
    <submittedName>
        <fullName evidence="6">GAF and ANTAR domain-containing protein</fullName>
    </submittedName>
</protein>
<dbReference type="Pfam" id="PF03861">
    <property type="entry name" value="ANTAR"/>
    <property type="match status" value="1"/>
</dbReference>
<keyword evidence="7" id="KW-1185">Reference proteome</keyword>
<evidence type="ECO:0000313" key="6">
    <source>
        <dbReference type="EMBL" id="GAA1939519.1"/>
    </source>
</evidence>
<dbReference type="SUPFAM" id="SSF55781">
    <property type="entry name" value="GAF domain-like"/>
    <property type="match status" value="1"/>
</dbReference>
<dbReference type="PIRSF" id="PIRSF036625">
    <property type="entry name" value="GAF_ANTAR"/>
    <property type="match status" value="1"/>
</dbReference>
<proteinExistence type="predicted"/>
<organism evidence="6 7">
    <name type="scientific">Amycolatopsis minnesotensis</name>
    <dbReference type="NCBI Taxonomy" id="337894"/>
    <lineage>
        <taxon>Bacteria</taxon>
        <taxon>Bacillati</taxon>
        <taxon>Actinomycetota</taxon>
        <taxon>Actinomycetes</taxon>
        <taxon>Pseudonocardiales</taxon>
        <taxon>Pseudonocardiaceae</taxon>
        <taxon>Amycolatopsis</taxon>
    </lineage>
</organism>
<dbReference type="InterPro" id="IPR011006">
    <property type="entry name" value="CheY-like_superfamily"/>
</dbReference>
<dbReference type="InterPro" id="IPR012074">
    <property type="entry name" value="GAF_ANTAR"/>
</dbReference>
<name>A0ABN2Q0S1_9PSEU</name>
<accession>A0ABN2Q0S1</accession>
<gene>
    <name evidence="6" type="ORF">GCM10009754_03290</name>
</gene>
<keyword evidence="4" id="KW-0804">Transcription</keyword>
<reference evidence="6 7" key="1">
    <citation type="journal article" date="2019" name="Int. J. Syst. Evol. Microbiol.">
        <title>The Global Catalogue of Microorganisms (GCM) 10K type strain sequencing project: providing services to taxonomists for standard genome sequencing and annotation.</title>
        <authorList>
            <consortium name="The Broad Institute Genomics Platform"/>
            <consortium name="The Broad Institute Genome Sequencing Center for Infectious Disease"/>
            <person name="Wu L."/>
            <person name="Ma J."/>
        </authorList>
    </citation>
    <scope>NUCLEOTIDE SEQUENCE [LARGE SCALE GENOMIC DNA]</scope>
    <source>
        <strain evidence="6 7">JCM 14545</strain>
    </source>
</reference>
<dbReference type="InterPro" id="IPR036388">
    <property type="entry name" value="WH-like_DNA-bd_sf"/>
</dbReference>
<evidence type="ECO:0000259" key="5">
    <source>
        <dbReference type="PROSITE" id="PS50921"/>
    </source>
</evidence>
<evidence type="ECO:0000256" key="4">
    <source>
        <dbReference type="ARBA" id="ARBA00023163"/>
    </source>
</evidence>
<evidence type="ECO:0000256" key="1">
    <source>
        <dbReference type="ARBA" id="ARBA00022679"/>
    </source>
</evidence>
<dbReference type="SMART" id="SM00065">
    <property type="entry name" value="GAF"/>
    <property type="match status" value="1"/>
</dbReference>
<dbReference type="SUPFAM" id="SSF52172">
    <property type="entry name" value="CheY-like"/>
    <property type="match status" value="1"/>
</dbReference>
<dbReference type="SMART" id="SM01012">
    <property type="entry name" value="ANTAR"/>
    <property type="match status" value="1"/>
</dbReference>
<dbReference type="EMBL" id="BAAANN010000001">
    <property type="protein sequence ID" value="GAA1939519.1"/>
    <property type="molecule type" value="Genomic_DNA"/>
</dbReference>
<dbReference type="InterPro" id="IPR029016">
    <property type="entry name" value="GAF-like_dom_sf"/>
</dbReference>
<evidence type="ECO:0000313" key="7">
    <source>
        <dbReference type="Proteomes" id="UP001501116"/>
    </source>
</evidence>
<dbReference type="Gene3D" id="3.30.450.40">
    <property type="match status" value="1"/>
</dbReference>
<dbReference type="InterPro" id="IPR003018">
    <property type="entry name" value="GAF"/>
</dbReference>
<sequence>METFVELADTLTDDFDAIDFLHVLTDRCVELLDVDAAGLLLASSRGELQLVASSNESARVLEVFQLQANEGPCLEAFHGKKAVSWPDLSSAGTRWPQFARKAWSVGFRSVVALPMQLRSEVIGVLNLFRSSTGNLGPEELRSAKAMVDVATISLLQARSIRHHELLVEQLETALTSRVIIEQAKGFVAERLGVEMGEAFALLRRFARNNRRSLSDVSSAVVTRAPDVEDLYTTGETGPRTKG</sequence>